<organism evidence="3 4">
    <name type="scientific">Candidatus Woesebacteria bacterium GWB1_43_5</name>
    <dbReference type="NCBI Taxonomy" id="1802474"/>
    <lineage>
        <taxon>Bacteria</taxon>
        <taxon>Candidatus Woeseibacteriota</taxon>
    </lineage>
</organism>
<proteinExistence type="predicted"/>
<sequence length="359" mass="39529">MSASPKRIISVTKDKVIVIEIVDPLGKKFGKSFEFAWDETTLDSVFSEAVKKFSSRDFRILVSDDLSYTLRTALPVEISDQKVREYVLGKLREKIPEGVEEGAWDFREIKNAAGQSRDAIAFALDKNFAKALFGAIARAGINVEAMEPEIIAKTRDANAYVGIALKEDLTGQDKDVLNIRPMVVIKEDANAPVSNASSEMASRKLGIKLFIILIPIVLVGILFGGFIYLQKNVPPLVDVNDGGLLLTPTPTPSPESAAQKETEVDLKSLKVEVRNGSGMPGEATRVSDILKNSGFEIIETKNADSFDFKETEVRLKEKYAPEVLEIIAKALSGDYEVIQSDFLDKEARFDIVIVVGQKK</sequence>
<protein>
    <recommendedName>
        <fullName evidence="2">LytR/CpsA/Psr regulator C-terminal domain-containing protein</fullName>
    </recommendedName>
</protein>
<reference evidence="3 4" key="1">
    <citation type="journal article" date="2016" name="Nat. Commun.">
        <title>Thousands of microbial genomes shed light on interconnected biogeochemical processes in an aquifer system.</title>
        <authorList>
            <person name="Anantharaman K."/>
            <person name="Brown C.T."/>
            <person name="Hug L.A."/>
            <person name="Sharon I."/>
            <person name="Castelle C.J."/>
            <person name="Probst A.J."/>
            <person name="Thomas B.C."/>
            <person name="Singh A."/>
            <person name="Wilkins M.J."/>
            <person name="Karaoz U."/>
            <person name="Brodie E.L."/>
            <person name="Williams K.H."/>
            <person name="Hubbard S.S."/>
            <person name="Banfield J.F."/>
        </authorList>
    </citation>
    <scope>NUCLEOTIDE SEQUENCE [LARGE SCALE GENOMIC DNA]</scope>
</reference>
<dbReference type="EMBL" id="MGFM01000028">
    <property type="protein sequence ID" value="OGM05684.1"/>
    <property type="molecule type" value="Genomic_DNA"/>
</dbReference>
<dbReference type="InterPro" id="IPR027381">
    <property type="entry name" value="LytR/CpsA/Psr_C"/>
</dbReference>
<dbReference type="AlphaFoldDB" id="A0A1F7WS82"/>
<name>A0A1F7WS82_9BACT</name>
<keyword evidence="1" id="KW-0812">Transmembrane</keyword>
<keyword evidence="1" id="KW-0472">Membrane</keyword>
<dbReference type="Pfam" id="PF13399">
    <property type="entry name" value="LytR_C"/>
    <property type="match status" value="1"/>
</dbReference>
<comment type="caution">
    <text evidence="3">The sequence shown here is derived from an EMBL/GenBank/DDBJ whole genome shotgun (WGS) entry which is preliminary data.</text>
</comment>
<evidence type="ECO:0000313" key="4">
    <source>
        <dbReference type="Proteomes" id="UP000178812"/>
    </source>
</evidence>
<evidence type="ECO:0000256" key="1">
    <source>
        <dbReference type="SAM" id="Phobius"/>
    </source>
</evidence>
<dbReference type="Proteomes" id="UP000178812">
    <property type="component" value="Unassembled WGS sequence"/>
</dbReference>
<keyword evidence="1" id="KW-1133">Transmembrane helix</keyword>
<dbReference type="Gene3D" id="3.30.70.2390">
    <property type="match status" value="1"/>
</dbReference>
<accession>A0A1F7WS82</accession>
<feature type="transmembrane region" description="Helical" evidence="1">
    <location>
        <begin position="209"/>
        <end position="229"/>
    </location>
</feature>
<gene>
    <name evidence="3" type="ORF">A2125_00160</name>
</gene>
<evidence type="ECO:0000259" key="2">
    <source>
        <dbReference type="Pfam" id="PF13399"/>
    </source>
</evidence>
<feature type="domain" description="LytR/CpsA/Psr regulator C-terminal" evidence="2">
    <location>
        <begin position="269"/>
        <end position="357"/>
    </location>
</feature>
<evidence type="ECO:0000313" key="3">
    <source>
        <dbReference type="EMBL" id="OGM05684.1"/>
    </source>
</evidence>